<dbReference type="Gene3D" id="3.30.420.10">
    <property type="entry name" value="Ribonuclease H-like superfamily/Ribonuclease H"/>
    <property type="match status" value="1"/>
</dbReference>
<feature type="compositionally biased region" description="Gly residues" evidence="1">
    <location>
        <begin position="177"/>
        <end position="188"/>
    </location>
</feature>
<evidence type="ECO:0000313" key="4">
    <source>
        <dbReference type="Proteomes" id="UP000324222"/>
    </source>
</evidence>
<sequence length="324" mass="35429">MKNVYRRDQRFWARRPLTEDMIVYAAYDVVALVPTVYDAMRKQLDPVLIPLFEELCREQVEALIQPEEVKQKKKQRKIETEVAELKTKLATTQARAIVLSNREIRLLRYLELSDEEREKLEGSYKVAKKLERLQSKKERDESPDKNGEDEDDNSDDDDDDDREGMEDAEFPSLSSVGSGGSGGSGGGLLSPRCNGEAEVDGYGGSPSLTTSMNMVDQVLSNEAMDRLEKIDRLEAILAAATQGSGASSPAAPASISPPAPCCCPCHVSAPSPSPNTVPHHQHGGASPQSSASRADTSCQTLSTGDIVITKVFFPDSPDNTKEKK</sequence>
<evidence type="ECO:0008006" key="5">
    <source>
        <dbReference type="Google" id="ProtNLM"/>
    </source>
</evidence>
<feature type="transmembrane region" description="Helical" evidence="2">
    <location>
        <begin position="21"/>
        <end position="40"/>
    </location>
</feature>
<dbReference type="EMBL" id="VSRR010004312">
    <property type="protein sequence ID" value="MPC39267.1"/>
    <property type="molecule type" value="Genomic_DNA"/>
</dbReference>
<protein>
    <recommendedName>
        <fullName evidence="5">3'-5' exonuclease domain-containing protein</fullName>
    </recommendedName>
</protein>
<evidence type="ECO:0000313" key="3">
    <source>
        <dbReference type="EMBL" id="MPC39267.1"/>
    </source>
</evidence>
<feature type="compositionally biased region" description="Basic and acidic residues" evidence="1">
    <location>
        <begin position="133"/>
        <end position="146"/>
    </location>
</feature>
<dbReference type="SUPFAM" id="SSF53098">
    <property type="entry name" value="Ribonuclease H-like"/>
    <property type="match status" value="1"/>
</dbReference>
<keyword evidence="2" id="KW-0812">Transmembrane</keyword>
<evidence type="ECO:0000256" key="1">
    <source>
        <dbReference type="SAM" id="MobiDB-lite"/>
    </source>
</evidence>
<reference evidence="3 4" key="1">
    <citation type="submission" date="2019-05" db="EMBL/GenBank/DDBJ databases">
        <title>Another draft genome of Portunus trituberculatus and its Hox gene families provides insights of decapod evolution.</title>
        <authorList>
            <person name="Jeong J.-H."/>
            <person name="Song I."/>
            <person name="Kim S."/>
            <person name="Choi T."/>
            <person name="Kim D."/>
            <person name="Ryu S."/>
            <person name="Kim W."/>
        </authorList>
    </citation>
    <scope>NUCLEOTIDE SEQUENCE [LARGE SCALE GENOMIC DNA]</scope>
    <source>
        <tissue evidence="3">Muscle</tissue>
    </source>
</reference>
<dbReference type="AlphaFoldDB" id="A0A5B7F1B5"/>
<keyword evidence="4" id="KW-1185">Reference proteome</keyword>
<feature type="region of interest" description="Disordered" evidence="1">
    <location>
        <begin position="133"/>
        <end position="209"/>
    </location>
</feature>
<name>A0A5B7F1B5_PORTR</name>
<feature type="compositionally biased region" description="Polar residues" evidence="1">
    <location>
        <begin position="286"/>
        <end position="298"/>
    </location>
</feature>
<dbReference type="PANTHER" id="PTHR46814:SF1">
    <property type="entry name" value="EGALITARIAN, ISOFORM B"/>
    <property type="match status" value="1"/>
</dbReference>
<evidence type="ECO:0000256" key="2">
    <source>
        <dbReference type="SAM" id="Phobius"/>
    </source>
</evidence>
<dbReference type="Proteomes" id="UP000324222">
    <property type="component" value="Unassembled WGS sequence"/>
</dbReference>
<gene>
    <name evidence="3" type="ORF">E2C01_032799</name>
</gene>
<feature type="compositionally biased region" description="Acidic residues" evidence="1">
    <location>
        <begin position="147"/>
        <end position="169"/>
    </location>
</feature>
<dbReference type="GO" id="GO:0003676">
    <property type="term" value="F:nucleic acid binding"/>
    <property type="evidence" value="ECO:0007669"/>
    <property type="project" value="InterPro"/>
</dbReference>
<dbReference type="PANTHER" id="PTHR46814">
    <property type="entry name" value="EGALITARIAN, ISOFORM B"/>
    <property type="match status" value="1"/>
</dbReference>
<comment type="caution">
    <text evidence="3">The sequence shown here is derived from an EMBL/GenBank/DDBJ whole genome shotgun (WGS) entry which is preliminary data.</text>
</comment>
<keyword evidence="2" id="KW-1133">Transmembrane helix</keyword>
<organism evidence="3 4">
    <name type="scientific">Portunus trituberculatus</name>
    <name type="common">Swimming crab</name>
    <name type="synonym">Neptunus trituberculatus</name>
    <dbReference type="NCBI Taxonomy" id="210409"/>
    <lineage>
        <taxon>Eukaryota</taxon>
        <taxon>Metazoa</taxon>
        <taxon>Ecdysozoa</taxon>
        <taxon>Arthropoda</taxon>
        <taxon>Crustacea</taxon>
        <taxon>Multicrustacea</taxon>
        <taxon>Malacostraca</taxon>
        <taxon>Eumalacostraca</taxon>
        <taxon>Eucarida</taxon>
        <taxon>Decapoda</taxon>
        <taxon>Pleocyemata</taxon>
        <taxon>Brachyura</taxon>
        <taxon>Eubrachyura</taxon>
        <taxon>Portunoidea</taxon>
        <taxon>Portunidae</taxon>
        <taxon>Portuninae</taxon>
        <taxon>Portunus</taxon>
    </lineage>
</organism>
<accession>A0A5B7F1B5</accession>
<keyword evidence="2" id="KW-0472">Membrane</keyword>
<proteinExistence type="predicted"/>
<dbReference type="InterPro" id="IPR036397">
    <property type="entry name" value="RNaseH_sf"/>
</dbReference>
<feature type="region of interest" description="Disordered" evidence="1">
    <location>
        <begin position="270"/>
        <end position="298"/>
    </location>
</feature>
<dbReference type="OrthoDB" id="26838at2759"/>
<dbReference type="InterPro" id="IPR012337">
    <property type="entry name" value="RNaseH-like_sf"/>
</dbReference>